<keyword evidence="3" id="KW-1185">Reference proteome</keyword>
<reference evidence="2 3" key="1">
    <citation type="submission" date="2023-12" db="EMBL/GenBank/DDBJ databases">
        <title>Description of new species of Mycobacterium terrae complex isolated from sewage at the Sao Paulo Zoological Park Foundation in Brazil.</title>
        <authorList>
            <person name="Romagnoli C.L."/>
            <person name="Conceicao E.C."/>
            <person name="Machado E."/>
            <person name="Barreto L.B.P.F."/>
            <person name="Sharma A."/>
            <person name="Silva N.M."/>
            <person name="Marques L.E."/>
            <person name="Juliana M.A."/>
            <person name="Lourenco M.C.S."/>
            <person name="Digiampietri L.A."/>
            <person name="Suffys P.N."/>
            <person name="Viana-Niero C."/>
        </authorList>
    </citation>
    <scope>NUCLEOTIDE SEQUENCE [LARGE SCALE GENOMIC DNA]</scope>
    <source>
        <strain evidence="2 3">MYC017</strain>
    </source>
</reference>
<proteinExistence type="predicted"/>
<accession>A0ABU5YTI5</accession>
<dbReference type="RefSeq" id="WP_225396280.1">
    <property type="nucleotide sequence ID" value="NZ_JAYJJQ010000003.1"/>
</dbReference>
<dbReference type="EMBL" id="JAYJJQ010000003">
    <property type="protein sequence ID" value="MEB3068436.1"/>
    <property type="molecule type" value="Genomic_DNA"/>
</dbReference>
<organism evidence="2 3">
    <name type="scientific">[Mycobacterium] vasticus</name>
    <dbReference type="NCBI Taxonomy" id="2875777"/>
    <lineage>
        <taxon>Bacteria</taxon>
        <taxon>Bacillati</taxon>
        <taxon>Actinomycetota</taxon>
        <taxon>Actinomycetes</taxon>
        <taxon>Mycobacteriales</taxon>
        <taxon>Mycobacteriaceae</taxon>
        <taxon>Mycolicibacter</taxon>
    </lineage>
</organism>
<gene>
    <name evidence="2" type="ORF">K5L39_04505</name>
</gene>
<name>A0ABU5YTI5_9MYCO</name>
<feature type="signal peptide" evidence="1">
    <location>
        <begin position="1"/>
        <end position="28"/>
    </location>
</feature>
<feature type="chain" id="PRO_5045136694" description="Porin" evidence="1">
    <location>
        <begin position="29"/>
        <end position="241"/>
    </location>
</feature>
<sequence length="241" mass="26066">MNRNVTLIGVVAGGVLTAMALSMGSASADELQDGPTTTPGNYGLNVPNVFGLTPTAAPDITGMVGNPWYQRTLSGTQLFDFDSKNIAPFVGDFMTKYVTVDGEPLDLKDASYIFGGLNLPVIDTMEYYTSQQQIILPPEYFENSGTNIEWGVINVHNWGNFFGPWGYVYIDLVGAGNVGPNNDAIGTWFTTPFGAFDVSWLENGSFFGSPYIESQLFDVSDFNPAAGWNDLVTAPGEFSPF</sequence>
<dbReference type="Proteomes" id="UP001299283">
    <property type="component" value="Unassembled WGS sequence"/>
</dbReference>
<evidence type="ECO:0008006" key="4">
    <source>
        <dbReference type="Google" id="ProtNLM"/>
    </source>
</evidence>
<comment type="caution">
    <text evidence="2">The sequence shown here is derived from an EMBL/GenBank/DDBJ whole genome shotgun (WGS) entry which is preliminary data.</text>
</comment>
<keyword evidence="1" id="KW-0732">Signal</keyword>
<evidence type="ECO:0000313" key="3">
    <source>
        <dbReference type="Proteomes" id="UP001299283"/>
    </source>
</evidence>
<evidence type="ECO:0000256" key="1">
    <source>
        <dbReference type="SAM" id="SignalP"/>
    </source>
</evidence>
<protein>
    <recommendedName>
        <fullName evidence="4">Porin</fullName>
    </recommendedName>
</protein>
<evidence type="ECO:0000313" key="2">
    <source>
        <dbReference type="EMBL" id="MEB3068436.1"/>
    </source>
</evidence>